<feature type="non-terminal residue" evidence="2">
    <location>
        <position position="1"/>
    </location>
</feature>
<proteinExistence type="evidence at transcript level"/>
<dbReference type="CDD" id="cd01650">
    <property type="entry name" value="RT_nLTR_like"/>
    <property type="match status" value="1"/>
</dbReference>
<organism evidence="2">
    <name type="scientific">Ixodes ricinus</name>
    <name type="common">Common tick</name>
    <name type="synonym">Acarus ricinus</name>
    <dbReference type="NCBI Taxonomy" id="34613"/>
    <lineage>
        <taxon>Eukaryota</taxon>
        <taxon>Metazoa</taxon>
        <taxon>Ecdysozoa</taxon>
        <taxon>Arthropoda</taxon>
        <taxon>Chelicerata</taxon>
        <taxon>Arachnida</taxon>
        <taxon>Acari</taxon>
        <taxon>Parasitiformes</taxon>
        <taxon>Ixodida</taxon>
        <taxon>Ixodoidea</taxon>
        <taxon>Ixodidae</taxon>
        <taxon>Ixodinae</taxon>
        <taxon>Ixodes</taxon>
    </lineage>
</organism>
<name>A0A131XTD9_IXORI</name>
<protein>
    <submittedName>
        <fullName evidence="2">Putative cr1-1 is</fullName>
    </submittedName>
</protein>
<dbReference type="PANTHER" id="PTHR33332">
    <property type="entry name" value="REVERSE TRANSCRIPTASE DOMAIN-CONTAINING PROTEIN"/>
    <property type="match status" value="1"/>
</dbReference>
<evidence type="ECO:0000259" key="1">
    <source>
        <dbReference type="PROSITE" id="PS50878"/>
    </source>
</evidence>
<dbReference type="AlphaFoldDB" id="A0A131XTD9"/>
<sequence length="723" mass="83856">DVFHPPFIVQFYLPFRSRVSCMPSNYCFSKGDYMSVYRFIENFDWCNVLAMSDVDRVSETLTSVVKDAIDSCVPKRTNKISIYPNWFSKELKVYLRKKEHFHRLFKNTGSTLWYTKFSIYRALAKKLFKRDKRLHRDSVENSLSRRPKMFWQFVKHHTRDISQGICLRDDVVNTPAYHSSPDEVSNIFADYFSKCYSSCHQSFQPGDDKISCHDFLHSVRVDHVEIAEAIRKLKPKFSSGVDGIPSFIIKGCGDLFIPILKHIFNLSLSSGVFPSLWKKSVIVPILKSGDASVVTNYRPVSLLCGFSKVFEIVVHTRMLFYFRQKLTPLQHGFLSGRSVQTNLCTFLDFCAPCVSNRGQVDTIYFDMTKAFDKVSHKLLLHKLFLYGLSPKLCEWFQSYLSLRPNSVRVVDSYSYSYFSTSGVPQGSILGPLLFLIFINDIVSCVQSSQLLLFADDIKLFKMIHSPVDCDILQRDVSCISQWCEQNLLLLNPAKTKVLSLCRRHVLFNFTYHLDIMPIERVLCVKDLGVFIDSALSFRNHVSFVVGSSMRVLGTISRLTKNFRKPYCLLQLYKSLVRSRLEFASVIWNSISKTQAMTIEHVQKRLIRIVYDRYFERRCYYNYEYILRSFSLTPLSDRRTIHDFVFLHKVVNGVIDSPPLLSKVNFHVNFRNTRHLVCFDVRSPCCTSPLSRIQTLYNSIAPVHLDFCTSISLYRLQLNSLAIY</sequence>
<feature type="domain" description="Reverse transcriptase" evidence="1">
    <location>
        <begin position="266"/>
        <end position="535"/>
    </location>
</feature>
<accession>A0A131XTD9</accession>
<dbReference type="Pfam" id="PF00078">
    <property type="entry name" value="RVT_1"/>
    <property type="match status" value="1"/>
</dbReference>
<reference evidence="2" key="1">
    <citation type="submission" date="2016-02" db="EMBL/GenBank/DDBJ databases">
        <title>RNAseq analyses of the midgut from blood- or serum-fed Ixodes ricinus ticks.</title>
        <authorList>
            <person name="Perner J."/>
            <person name="Provaznik J."/>
            <person name="Schrenkova J."/>
            <person name="Urbanova V."/>
            <person name="Ribeiro J.M."/>
            <person name="Kopacek P."/>
        </authorList>
    </citation>
    <scope>NUCLEOTIDE SEQUENCE</scope>
    <source>
        <tissue evidence="2">Gut</tissue>
    </source>
</reference>
<dbReference type="GO" id="GO:0071897">
    <property type="term" value="P:DNA biosynthetic process"/>
    <property type="evidence" value="ECO:0007669"/>
    <property type="project" value="UniProtKB-ARBA"/>
</dbReference>
<dbReference type="InterPro" id="IPR000477">
    <property type="entry name" value="RT_dom"/>
</dbReference>
<dbReference type="SUPFAM" id="SSF56672">
    <property type="entry name" value="DNA/RNA polymerases"/>
    <property type="match status" value="1"/>
</dbReference>
<dbReference type="EMBL" id="GEFM01006321">
    <property type="protein sequence ID" value="JAP69475.1"/>
    <property type="molecule type" value="mRNA"/>
</dbReference>
<dbReference type="InterPro" id="IPR043502">
    <property type="entry name" value="DNA/RNA_pol_sf"/>
</dbReference>
<dbReference type="PROSITE" id="PS50878">
    <property type="entry name" value="RT_POL"/>
    <property type="match status" value="1"/>
</dbReference>
<evidence type="ECO:0000313" key="2">
    <source>
        <dbReference type="EMBL" id="JAP69475.1"/>
    </source>
</evidence>